<dbReference type="Gene3D" id="3.80.30.20">
    <property type="entry name" value="tm_1862 like domain"/>
    <property type="match status" value="1"/>
</dbReference>
<protein>
    <submittedName>
        <fullName evidence="2">B12-binding protein</fullName>
    </submittedName>
</protein>
<dbReference type="Proteomes" id="UP000427906">
    <property type="component" value="Chromosome"/>
</dbReference>
<dbReference type="AlphaFoldDB" id="A0A5K7YPF3"/>
<evidence type="ECO:0000313" key="2">
    <source>
        <dbReference type="EMBL" id="BBO70205.1"/>
    </source>
</evidence>
<feature type="domain" description="Radical SAM core" evidence="1">
    <location>
        <begin position="253"/>
        <end position="485"/>
    </location>
</feature>
<evidence type="ECO:0000313" key="3">
    <source>
        <dbReference type="Proteomes" id="UP000427906"/>
    </source>
</evidence>
<dbReference type="RefSeq" id="WP_155318171.1">
    <property type="nucleotide sequence ID" value="NZ_AP021874.1"/>
</dbReference>
<dbReference type="NCBIfam" id="TIGR03960">
    <property type="entry name" value="rSAM_fuse_unch"/>
    <property type="match status" value="1"/>
</dbReference>
<accession>A0A5K7YPF3</accession>
<organism evidence="2 3">
    <name type="scientific">Desulfosarcina alkanivorans</name>
    <dbReference type="NCBI Taxonomy" id="571177"/>
    <lineage>
        <taxon>Bacteria</taxon>
        <taxon>Pseudomonadati</taxon>
        <taxon>Thermodesulfobacteriota</taxon>
        <taxon>Desulfobacteria</taxon>
        <taxon>Desulfobacterales</taxon>
        <taxon>Desulfosarcinaceae</taxon>
        <taxon>Desulfosarcina</taxon>
    </lineage>
</organism>
<reference evidence="2 3" key="1">
    <citation type="submission" date="2019-11" db="EMBL/GenBank/DDBJ databases">
        <title>Comparative genomics of hydrocarbon-degrading Desulfosarcina strains.</title>
        <authorList>
            <person name="Watanabe M."/>
            <person name="Kojima H."/>
            <person name="Fukui M."/>
        </authorList>
    </citation>
    <scope>NUCLEOTIDE SEQUENCE [LARGE SCALE GENOMIC DNA]</scope>
    <source>
        <strain evidence="2 3">PL12</strain>
    </source>
</reference>
<dbReference type="PROSITE" id="PS51918">
    <property type="entry name" value="RADICAL_SAM"/>
    <property type="match status" value="1"/>
</dbReference>
<dbReference type="GO" id="GO:0003824">
    <property type="term" value="F:catalytic activity"/>
    <property type="evidence" value="ECO:0007669"/>
    <property type="project" value="InterPro"/>
</dbReference>
<dbReference type="Gene3D" id="3.40.50.280">
    <property type="entry name" value="Cobalamin-binding domain"/>
    <property type="match status" value="1"/>
</dbReference>
<dbReference type="SFLD" id="SFLDG01082">
    <property type="entry name" value="B12-binding_domain_containing"/>
    <property type="match status" value="1"/>
</dbReference>
<dbReference type="Pfam" id="PF19864">
    <property type="entry name" value="Radical_SAM_N2"/>
    <property type="match status" value="1"/>
</dbReference>
<dbReference type="InterPro" id="IPR058240">
    <property type="entry name" value="rSAM_sf"/>
</dbReference>
<dbReference type="InterPro" id="IPR006638">
    <property type="entry name" value="Elp3/MiaA/NifB-like_rSAM"/>
</dbReference>
<dbReference type="EMBL" id="AP021874">
    <property type="protein sequence ID" value="BBO70205.1"/>
    <property type="molecule type" value="Genomic_DNA"/>
</dbReference>
<keyword evidence="3" id="KW-1185">Reference proteome</keyword>
<gene>
    <name evidence="2" type="ORF">DSCA_41350</name>
</gene>
<evidence type="ECO:0000259" key="1">
    <source>
        <dbReference type="PROSITE" id="PS51918"/>
    </source>
</evidence>
<dbReference type="SUPFAM" id="SSF102114">
    <property type="entry name" value="Radical SAM enzymes"/>
    <property type="match status" value="1"/>
</dbReference>
<dbReference type="OrthoDB" id="9806827at2"/>
<dbReference type="GO" id="GO:0051536">
    <property type="term" value="F:iron-sulfur cluster binding"/>
    <property type="evidence" value="ECO:0007669"/>
    <property type="project" value="InterPro"/>
</dbReference>
<dbReference type="KEGG" id="dalk:DSCA_41350"/>
<dbReference type="InterPro" id="IPR023404">
    <property type="entry name" value="rSAM_horseshoe"/>
</dbReference>
<name>A0A5K7YPF3_9BACT</name>
<dbReference type="InterPro" id="IPR023862">
    <property type="entry name" value="CHP03960_rSAM"/>
</dbReference>
<dbReference type="PANTHER" id="PTHR42731">
    <property type="entry name" value="SLL1084 PROTEIN"/>
    <property type="match status" value="1"/>
</dbReference>
<dbReference type="InterPro" id="IPR018768">
    <property type="entry name" value="DUF2344"/>
</dbReference>
<dbReference type="InterPro" id="IPR007197">
    <property type="entry name" value="rSAM"/>
</dbReference>
<dbReference type="NCBIfam" id="TIGR03936">
    <property type="entry name" value="sam_1_link_chp"/>
    <property type="match status" value="1"/>
</dbReference>
<dbReference type="SFLD" id="SFLDS00029">
    <property type="entry name" value="Radical_SAM"/>
    <property type="match status" value="1"/>
</dbReference>
<dbReference type="Pfam" id="PF10105">
    <property type="entry name" value="DUF2344"/>
    <property type="match status" value="1"/>
</dbReference>
<dbReference type="Pfam" id="PF04055">
    <property type="entry name" value="Radical_SAM"/>
    <property type="match status" value="1"/>
</dbReference>
<sequence length="839" mass="95958">MSKTTIQDILPLIQMPSRYLGSEVNRIKKSWEKTHLHMALAFPDLYEIACSHFGIQILYEMLNARHDILAERVFSPAVDMEKQLREKKMPLCSLESETPVKKFDIVGFSLLYELNYTNMVNMLDLSGIVFFSRQRGDEDPFIIAGGPCTCNPEPVAEFFDAIVVGDGEAVIYEITDAWKAWRESENRERNDLLQRWSRIKGVYVPSFFDIRDEADGSRRSIPKNASYQYVERAVVSDLNDAPFPTSPIIPFGRPVHDRLRMEIARGCTRGCRFCQAGMIYRPVRERQPEAIVDSVGRSLEETGYEDLSLLSLSTGDYSCIAPLLKTIMDYGQNDRVAVSLPSLRAGSLTPELMGLIKKVRKTGFTIAPEAGSQRLRDVINKNISESDILETVENAFSLGWKIIKLYFMIGLPTERQEDIEAIVALVKRLKSETKKKSRSGKINVSVATFVPKPHTPFQWEPQIDLETALYRINWLKSHLKMAGVQVKWQDPRVSMVEGVWARGDRRLNRVLINAWKKGCRFDGWTDFFDYDRWMVVFKESGINPIHFTQGWSEPDTALPWDHIHIGVERSFLWNENERAKDGNLTDDCRTGLCSGCGVCDFKSIQPVSYHDKENHFYTANQKEEVAGTETIFKYIINFRKMSTARFLGHLEMVKIFIRGLRREKIPLKYSKGYHPMPKVSFGDTLPMGMQSEDETLLVSLTEAMNPEELKVRISRQMPEGLDITGCTTGTGKETPNRGANQHYRVELKDGFFLQKELEWFVGQQSVTIERKSKKGKNIVVDLKRAVSDIGLVNRQEAFMILGTDNNLMVRPAHVMKTVFKLTDQQILKAIITKRKTNHV</sequence>
<proteinExistence type="predicted"/>
<dbReference type="PANTHER" id="PTHR42731:SF1">
    <property type="entry name" value="RADICAL SAM DOMAIN PROTEIN"/>
    <property type="match status" value="1"/>
</dbReference>
<dbReference type="SMART" id="SM00729">
    <property type="entry name" value="Elp3"/>
    <property type="match status" value="1"/>
</dbReference>
<dbReference type="CDD" id="cd01335">
    <property type="entry name" value="Radical_SAM"/>
    <property type="match status" value="1"/>
</dbReference>
<dbReference type="InterPro" id="IPR045784">
    <property type="entry name" value="Radical_SAM_N2"/>
</dbReference>